<name>A0A8T1WNP2_9STRA</name>
<dbReference type="InterPro" id="IPR045096">
    <property type="entry name" value="EDR2-like"/>
</dbReference>
<proteinExistence type="predicted"/>
<keyword evidence="4" id="KW-1185">Reference proteome</keyword>
<dbReference type="Pfam" id="PF07059">
    <property type="entry name" value="EDR2_C"/>
    <property type="match status" value="1"/>
</dbReference>
<feature type="compositionally biased region" description="Gly residues" evidence="1">
    <location>
        <begin position="414"/>
        <end position="423"/>
    </location>
</feature>
<feature type="compositionally biased region" description="Basic and acidic residues" evidence="1">
    <location>
        <begin position="1"/>
        <end position="16"/>
    </location>
</feature>
<protein>
    <recommendedName>
        <fullName evidence="2">START domain-containing protein</fullName>
    </recommendedName>
</protein>
<dbReference type="OrthoDB" id="9970435at2759"/>
<evidence type="ECO:0000259" key="2">
    <source>
        <dbReference type="PROSITE" id="PS50848"/>
    </source>
</evidence>
<dbReference type="AlphaFoldDB" id="A0A8T1WNP2"/>
<dbReference type="SMART" id="SM00234">
    <property type="entry name" value="START"/>
    <property type="match status" value="1"/>
</dbReference>
<accession>A0A8T1WNP2</accession>
<dbReference type="PANTHER" id="PTHR12136">
    <property type="entry name" value="ENHANCED DISEASE RESISTANCE-RELATED"/>
    <property type="match status" value="1"/>
</dbReference>
<dbReference type="InterPro" id="IPR009769">
    <property type="entry name" value="EDR2_C"/>
</dbReference>
<dbReference type="InterPro" id="IPR002913">
    <property type="entry name" value="START_lipid-bd_dom"/>
</dbReference>
<dbReference type="PROSITE" id="PS50848">
    <property type="entry name" value="START"/>
    <property type="match status" value="1"/>
</dbReference>
<dbReference type="Proteomes" id="UP000693981">
    <property type="component" value="Unassembled WGS sequence"/>
</dbReference>
<evidence type="ECO:0000313" key="4">
    <source>
        <dbReference type="Proteomes" id="UP000693981"/>
    </source>
</evidence>
<feature type="domain" description="START" evidence="2">
    <location>
        <begin position="207"/>
        <end position="377"/>
    </location>
</feature>
<organism evidence="3 4">
    <name type="scientific">Phytophthora boehmeriae</name>
    <dbReference type="NCBI Taxonomy" id="109152"/>
    <lineage>
        <taxon>Eukaryota</taxon>
        <taxon>Sar</taxon>
        <taxon>Stramenopiles</taxon>
        <taxon>Oomycota</taxon>
        <taxon>Peronosporomycetes</taxon>
        <taxon>Peronosporales</taxon>
        <taxon>Peronosporaceae</taxon>
        <taxon>Phytophthora</taxon>
    </lineage>
</organism>
<dbReference type="CDD" id="cd00177">
    <property type="entry name" value="START"/>
    <property type="match status" value="1"/>
</dbReference>
<sequence>MMDHHEGEGSARRRSADFGSHSASTSPRHTFSAPPPLKPSVSVGAAPSLEHAESIRMGSTTATSVAHAAAETRTTLLPASGKPILHPRGAQWASVPNLRGDYGGQPSSSDVPSTVKLLSELERSWAMFAASWKVVDLFAGMQIWQEQAGEGGSSASSEPLNNVLLSTSSAGLVTFLAGHIGGGGFVVSVLLTLLVVGAALWTLSNARAKSAVPCFKTLQIVDGSPSEIFLYLMGIKNYPVWDASVERAEVVHTIDDHSDIIHIVYRPVWMWPIWMAPRDLCLLRYWRRAEDGSYVICMQSALHPECPPMHGVVRATCKGGGFIISPRALSVSQGDELTSMVTNVVHLDPQGWEGQLLQRLNTMHVYVRPQVLALTGLRDVMEARKYVCPNVPEEFSAALAASTEEQANAPAGQEGDGAAGAVGGSEAPPSVLQDFPSNLPRAMWAEPDGAAMMVRGPDYLTDRRKIPSQSPFFRLVGVDLFESSESIEHIASRPDNAIQRELKRHEEQGTEMPFTFVINFIVPGNPRINMVLYYQVPHPSVLTDGSPSAELMADFLEGSDEFRNERFKLIPCIVEGSFIVRQAVGSTPALIGKKLRQPCFHGKQYFELDIDIGSSAVANRVVGLVSGYAKKLVIDMGYVLEGQTTDELPERLFGTVRLVHLDLSLAKKLD</sequence>
<gene>
    <name evidence="3" type="ORF">PHYBOEH_005832</name>
</gene>
<dbReference type="GO" id="GO:0008289">
    <property type="term" value="F:lipid binding"/>
    <property type="evidence" value="ECO:0007669"/>
    <property type="project" value="InterPro"/>
</dbReference>
<evidence type="ECO:0000313" key="3">
    <source>
        <dbReference type="EMBL" id="KAG7394094.1"/>
    </source>
</evidence>
<dbReference type="PANTHER" id="PTHR12136:SF41">
    <property type="entry name" value="PLECKSTRIN HOMOLOGY (PH) AND LIPID-BINDING START DOMAINS-CONTAINING PROTEIN"/>
    <property type="match status" value="1"/>
</dbReference>
<feature type="region of interest" description="Disordered" evidence="1">
    <location>
        <begin position="403"/>
        <end position="429"/>
    </location>
</feature>
<reference evidence="3" key="1">
    <citation type="submission" date="2021-02" db="EMBL/GenBank/DDBJ databases">
        <authorList>
            <person name="Palmer J.M."/>
        </authorList>
    </citation>
    <scope>NUCLEOTIDE SEQUENCE</scope>
    <source>
        <strain evidence="3">SCRP23</strain>
    </source>
</reference>
<feature type="region of interest" description="Disordered" evidence="1">
    <location>
        <begin position="1"/>
        <end position="43"/>
    </location>
</feature>
<dbReference type="Pfam" id="PF01852">
    <property type="entry name" value="START"/>
    <property type="match status" value="1"/>
</dbReference>
<comment type="caution">
    <text evidence="3">The sequence shown here is derived from an EMBL/GenBank/DDBJ whole genome shotgun (WGS) entry which is preliminary data.</text>
</comment>
<evidence type="ECO:0000256" key="1">
    <source>
        <dbReference type="SAM" id="MobiDB-lite"/>
    </source>
</evidence>
<dbReference type="EMBL" id="JAGDFL010000300">
    <property type="protein sequence ID" value="KAG7394094.1"/>
    <property type="molecule type" value="Genomic_DNA"/>
</dbReference>